<accession>A0A5N8VAM9</accession>
<reference evidence="1 2" key="1">
    <citation type="submission" date="2019-07" db="EMBL/GenBank/DDBJ databases">
        <title>New species of Amycolatopsis and Streptomyces.</title>
        <authorList>
            <person name="Duangmal K."/>
            <person name="Teo W.F.A."/>
            <person name="Lipun K."/>
        </authorList>
    </citation>
    <scope>NUCLEOTIDE SEQUENCE [LARGE SCALE GENOMIC DNA]</scope>
    <source>
        <strain evidence="1 2">NBRC 109810</strain>
    </source>
</reference>
<dbReference type="OrthoDB" id="9975854at2"/>
<evidence type="ECO:0000313" key="2">
    <source>
        <dbReference type="Proteomes" id="UP000325849"/>
    </source>
</evidence>
<dbReference type="EMBL" id="VJZD01000039">
    <property type="protein sequence ID" value="MPY32079.1"/>
    <property type="molecule type" value="Genomic_DNA"/>
</dbReference>
<gene>
    <name evidence="1" type="ORF">FNH09_12515</name>
</gene>
<organism evidence="1 2">
    <name type="scientific">Streptomyces adustus</name>
    <dbReference type="NCBI Taxonomy" id="1609272"/>
    <lineage>
        <taxon>Bacteria</taxon>
        <taxon>Bacillati</taxon>
        <taxon>Actinomycetota</taxon>
        <taxon>Actinomycetes</taxon>
        <taxon>Kitasatosporales</taxon>
        <taxon>Streptomycetaceae</taxon>
        <taxon>Streptomyces</taxon>
    </lineage>
</organism>
<evidence type="ECO:0000313" key="1">
    <source>
        <dbReference type="EMBL" id="MPY32079.1"/>
    </source>
</evidence>
<sequence length="147" mass="15131">MTGHTGHEGVAPPGTPLLGELLSSGLCDDAVQYETGRVLMAMSRSAFGSPREIKALGGEAMLEALERLDDSWESVRAAWAGLAAAGAVLAGEKAAAVERTGGDRAARLEALSGLPSDASYRAARAGMAEALGRLADVYQRYPASGRS</sequence>
<dbReference type="Proteomes" id="UP000325849">
    <property type="component" value="Unassembled WGS sequence"/>
</dbReference>
<dbReference type="AlphaFoldDB" id="A0A5N8VAM9"/>
<dbReference type="RefSeq" id="WP_152887183.1">
    <property type="nucleotide sequence ID" value="NZ_VJZD01000039.1"/>
</dbReference>
<name>A0A5N8VAM9_9ACTN</name>
<proteinExistence type="predicted"/>
<keyword evidence="2" id="KW-1185">Reference proteome</keyword>
<comment type="caution">
    <text evidence="1">The sequence shown here is derived from an EMBL/GenBank/DDBJ whole genome shotgun (WGS) entry which is preliminary data.</text>
</comment>
<protein>
    <submittedName>
        <fullName evidence="1">Uncharacterized protein</fullName>
    </submittedName>
</protein>